<gene>
    <name evidence="1" type="ORF">MRATA1EN22A_LOCUS5753</name>
</gene>
<evidence type="ECO:0000313" key="2">
    <source>
        <dbReference type="Proteomes" id="UP001162501"/>
    </source>
</evidence>
<protein>
    <submittedName>
        <fullName evidence="1">Uncharacterized protein</fullName>
    </submittedName>
</protein>
<accession>A0AC59YG88</accession>
<evidence type="ECO:0000313" key="1">
    <source>
        <dbReference type="EMBL" id="CAM9668424.1"/>
    </source>
</evidence>
<sequence length="124" mass="14716">MDKTGLRTVRYFQFVLSKGYNGFPDRVTVMQRFWSLFKMDSPDVPLWSQIQSWFTSPSWWKIILTGKIVIILFFLFSPYICNCIMKFVYKWLEGFKLQMVLRDPTVPTAFSSYYSGPLNQRPSI</sequence>
<dbReference type="Proteomes" id="UP001162501">
    <property type="component" value="Chromosome 15"/>
</dbReference>
<reference evidence="1" key="2">
    <citation type="submission" date="2025-03" db="EMBL/GenBank/DDBJ databases">
        <authorList>
            <consortium name="ELIXIR-Norway"/>
            <consortium name="Elixir Norway"/>
        </authorList>
    </citation>
    <scope>NUCLEOTIDE SEQUENCE</scope>
</reference>
<proteinExistence type="predicted"/>
<reference evidence="1" key="1">
    <citation type="submission" date="2023-05" db="EMBL/GenBank/DDBJ databases">
        <authorList>
            <consortium name="ELIXIR-Norway"/>
        </authorList>
    </citation>
    <scope>NUCLEOTIDE SEQUENCE</scope>
</reference>
<organism evidence="1 2">
    <name type="scientific">Rangifer tarandus platyrhynchus</name>
    <name type="common">Svalbard reindeer</name>
    <dbReference type="NCBI Taxonomy" id="3082113"/>
    <lineage>
        <taxon>Eukaryota</taxon>
        <taxon>Metazoa</taxon>
        <taxon>Chordata</taxon>
        <taxon>Craniata</taxon>
        <taxon>Vertebrata</taxon>
        <taxon>Euteleostomi</taxon>
        <taxon>Mammalia</taxon>
        <taxon>Eutheria</taxon>
        <taxon>Laurasiatheria</taxon>
        <taxon>Artiodactyla</taxon>
        <taxon>Ruminantia</taxon>
        <taxon>Pecora</taxon>
        <taxon>Cervidae</taxon>
        <taxon>Odocoileinae</taxon>
        <taxon>Rangifer</taxon>
    </lineage>
</organism>
<name>A0AC59YG88_RANTA</name>
<dbReference type="EMBL" id="OX596099">
    <property type="protein sequence ID" value="CAM9668424.1"/>
    <property type="molecule type" value="Genomic_DNA"/>
</dbReference>